<reference evidence="3 4" key="1">
    <citation type="submission" date="2024-08" db="EMBL/GenBank/DDBJ databases">
        <authorList>
            <person name="Cucini C."/>
            <person name="Frati F."/>
        </authorList>
    </citation>
    <scope>NUCLEOTIDE SEQUENCE [LARGE SCALE GENOMIC DNA]</scope>
</reference>
<dbReference type="Pfam" id="PF10419">
    <property type="entry name" value="TFIIIC_sub6"/>
    <property type="match status" value="1"/>
</dbReference>
<feature type="region of interest" description="Disordered" evidence="1">
    <location>
        <begin position="175"/>
        <end position="199"/>
    </location>
</feature>
<name>A0ABP1QWU3_9HEXA</name>
<keyword evidence="4" id="KW-1185">Reference proteome</keyword>
<dbReference type="InterPro" id="IPR019481">
    <property type="entry name" value="TFIIIC_triple_barrel"/>
</dbReference>
<sequence>MLRRGRGRARSKLKAPLPATRILQSTSTRVVADISGDLKSGAASGPSTADTEPVAGPSRTRRTDAIYYSPIAADTGPFSKKQKISQKVAQSRNEAEVGSSEKGHGHRSDRTRKIVSSSERRQPPTEESSSSKKHSKTVTFASEQVSENEDEHNYNSLTSLRNLSKSKGKFLHSLRTVTKLKIPPPRKRTQTLEDPPDSFDFDTDIDTQESLEICQGFSKIKLHDWHPFFDMEYNKRNAPDVAATQTSAPSVGSKTASSSRDNQKTTDNGESDGEEWEETLVYVDLEDIPDVDGLLSSLAPRSSSVVDDVGLSHLEMKIYDMDSKLPVLQLGGRYLAGHWENAVGTSLFFKKKLDPEEEIGSNPSPASSEVPQSQTFTNSTSKLKSILSEPEIPFDPVYGENCISGEDGYELVAKAFSVLKARYFPVVSEAVKKDDILHNSDEEFDPRDFQIPPINMVRQYMTKDFDYEKYIEADINRRRAIREKWIKPEKKKKKKKSKPKTIIKSEPLEHDETLDESIEILDAHLDPFLGSINNSDFTPGTS</sequence>
<feature type="region of interest" description="Disordered" evidence="1">
    <location>
        <begin position="356"/>
        <end position="375"/>
    </location>
</feature>
<feature type="compositionally biased region" description="Polar residues" evidence="1">
    <location>
        <begin position="361"/>
        <end position="375"/>
    </location>
</feature>
<feature type="domain" description="Transcription factor TFIIIC triple barrel" evidence="2">
    <location>
        <begin position="274"/>
        <end position="383"/>
    </location>
</feature>
<feature type="compositionally biased region" description="Basic residues" evidence="1">
    <location>
        <begin position="1"/>
        <end position="13"/>
    </location>
</feature>
<comment type="caution">
    <text evidence="3">The sequence shown here is derived from an EMBL/GenBank/DDBJ whole genome shotgun (WGS) entry which is preliminary data.</text>
</comment>
<evidence type="ECO:0000259" key="2">
    <source>
        <dbReference type="Pfam" id="PF10419"/>
    </source>
</evidence>
<dbReference type="Proteomes" id="UP001642540">
    <property type="component" value="Unassembled WGS sequence"/>
</dbReference>
<gene>
    <name evidence="3" type="ORF">ODALV1_LOCUS16071</name>
</gene>
<dbReference type="Gene3D" id="2.60.40.4370">
    <property type="match status" value="1"/>
</dbReference>
<feature type="region of interest" description="Disordered" evidence="1">
    <location>
        <begin position="1"/>
        <end position="21"/>
    </location>
</feature>
<feature type="region of interest" description="Disordered" evidence="1">
    <location>
        <begin position="37"/>
        <end position="156"/>
    </location>
</feature>
<dbReference type="EMBL" id="CAXLJM020000049">
    <property type="protein sequence ID" value="CAL8113559.1"/>
    <property type="molecule type" value="Genomic_DNA"/>
</dbReference>
<evidence type="ECO:0000256" key="1">
    <source>
        <dbReference type="SAM" id="MobiDB-lite"/>
    </source>
</evidence>
<evidence type="ECO:0000313" key="3">
    <source>
        <dbReference type="EMBL" id="CAL8113559.1"/>
    </source>
</evidence>
<feature type="compositionally biased region" description="Polar residues" evidence="1">
    <location>
        <begin position="243"/>
        <end position="268"/>
    </location>
</feature>
<organism evidence="3 4">
    <name type="scientific">Orchesella dallaii</name>
    <dbReference type="NCBI Taxonomy" id="48710"/>
    <lineage>
        <taxon>Eukaryota</taxon>
        <taxon>Metazoa</taxon>
        <taxon>Ecdysozoa</taxon>
        <taxon>Arthropoda</taxon>
        <taxon>Hexapoda</taxon>
        <taxon>Collembola</taxon>
        <taxon>Entomobryomorpha</taxon>
        <taxon>Entomobryoidea</taxon>
        <taxon>Orchesellidae</taxon>
        <taxon>Orchesellinae</taxon>
        <taxon>Orchesella</taxon>
    </lineage>
</organism>
<accession>A0ABP1QWU3</accession>
<feature type="region of interest" description="Disordered" evidence="1">
    <location>
        <begin position="240"/>
        <end position="276"/>
    </location>
</feature>
<evidence type="ECO:0000313" key="4">
    <source>
        <dbReference type="Proteomes" id="UP001642540"/>
    </source>
</evidence>
<feature type="compositionally biased region" description="Basic and acidic residues" evidence="1">
    <location>
        <begin position="93"/>
        <end position="124"/>
    </location>
</feature>
<proteinExistence type="predicted"/>
<protein>
    <recommendedName>
        <fullName evidence="2">Transcription factor TFIIIC triple barrel domain-containing protein</fullName>
    </recommendedName>
</protein>